<feature type="domain" description="ABC transporter" evidence="5">
    <location>
        <begin position="9"/>
        <end position="236"/>
    </location>
</feature>
<dbReference type="Pfam" id="PF00005">
    <property type="entry name" value="ABC_tran"/>
    <property type="match status" value="1"/>
</dbReference>
<dbReference type="PANTHER" id="PTHR42734">
    <property type="entry name" value="METAL TRANSPORT SYSTEM ATP-BINDING PROTEIN TM_0124-RELATED"/>
    <property type="match status" value="1"/>
</dbReference>
<keyword evidence="2" id="KW-0547">Nucleotide-binding</keyword>
<dbReference type="AlphaFoldDB" id="A0A0K2SHH1"/>
<dbReference type="Proteomes" id="UP000065807">
    <property type="component" value="Chromosome"/>
</dbReference>
<dbReference type="PROSITE" id="PS50893">
    <property type="entry name" value="ABC_TRANSPORTER_2"/>
    <property type="match status" value="1"/>
</dbReference>
<dbReference type="SMART" id="SM00382">
    <property type="entry name" value="AAA"/>
    <property type="match status" value="1"/>
</dbReference>
<protein>
    <submittedName>
        <fullName evidence="6">ABC transporter related protein</fullName>
    </submittedName>
</protein>
<dbReference type="STRING" id="1555112.LIP_0683"/>
<feature type="region of interest" description="Disordered" evidence="4">
    <location>
        <begin position="230"/>
        <end position="260"/>
    </location>
</feature>
<sequence length="260" mass="27575">MERPTQPLVELEGVRVERSGRPVLDDVTLAVYAGEFLAVVGHNGAGKSTLLQAMAGLLPVSGGRIARRLGPGAIGYVPQRRGFNDQLPLRVEDVLALRLVRRTSLLRRLRPAERAAIAAALEMVGLTGFERRPFQELSGGEQQRVLLARALAGGARLLLLDEPEAALDLPAQRQLYDLLVRLCHASTLACVVVSHDVGLVSSHAGRMMLLEGRVRALGPTPEVLASQALQELYGPPEGPGPRTGAGDGPPLVLPASGRAG</sequence>
<dbReference type="GO" id="GO:0005524">
    <property type="term" value="F:ATP binding"/>
    <property type="evidence" value="ECO:0007669"/>
    <property type="project" value="UniProtKB-KW"/>
</dbReference>
<organism evidence="6 7">
    <name type="scientific">Limnochorda pilosa</name>
    <dbReference type="NCBI Taxonomy" id="1555112"/>
    <lineage>
        <taxon>Bacteria</taxon>
        <taxon>Bacillati</taxon>
        <taxon>Bacillota</taxon>
        <taxon>Limnochordia</taxon>
        <taxon>Limnochordales</taxon>
        <taxon>Limnochordaceae</taxon>
        <taxon>Limnochorda</taxon>
    </lineage>
</organism>
<evidence type="ECO:0000259" key="5">
    <source>
        <dbReference type="PROSITE" id="PS50893"/>
    </source>
</evidence>
<dbReference type="InterPro" id="IPR050153">
    <property type="entry name" value="Metal_Ion_Import_ABC"/>
</dbReference>
<dbReference type="InterPro" id="IPR017871">
    <property type="entry name" value="ABC_transporter-like_CS"/>
</dbReference>
<evidence type="ECO:0000256" key="2">
    <source>
        <dbReference type="ARBA" id="ARBA00022741"/>
    </source>
</evidence>
<accession>A0A0K2SHH1</accession>
<reference evidence="7" key="1">
    <citation type="submission" date="2015-07" db="EMBL/GenBank/DDBJ databases">
        <title>Complete genome sequence and phylogenetic analysis of Limnochorda pilosa.</title>
        <authorList>
            <person name="Watanabe M."/>
            <person name="Kojima H."/>
            <person name="Fukui M."/>
        </authorList>
    </citation>
    <scope>NUCLEOTIDE SEQUENCE [LARGE SCALE GENOMIC DNA]</scope>
    <source>
        <strain evidence="7">HC45</strain>
    </source>
</reference>
<dbReference type="KEGG" id="lpil:LIP_0683"/>
<dbReference type="SUPFAM" id="SSF52540">
    <property type="entry name" value="P-loop containing nucleoside triphosphate hydrolases"/>
    <property type="match status" value="1"/>
</dbReference>
<dbReference type="InterPro" id="IPR027417">
    <property type="entry name" value="P-loop_NTPase"/>
</dbReference>
<keyword evidence="3" id="KW-0067">ATP-binding</keyword>
<evidence type="ECO:0000313" key="6">
    <source>
        <dbReference type="EMBL" id="BAS26540.1"/>
    </source>
</evidence>
<gene>
    <name evidence="6" type="ORF">LIP_0683</name>
</gene>
<evidence type="ECO:0000256" key="4">
    <source>
        <dbReference type="SAM" id="MobiDB-lite"/>
    </source>
</evidence>
<keyword evidence="7" id="KW-1185">Reference proteome</keyword>
<evidence type="ECO:0000256" key="1">
    <source>
        <dbReference type="ARBA" id="ARBA00022448"/>
    </source>
</evidence>
<dbReference type="OrthoDB" id="9806726at2"/>
<evidence type="ECO:0000313" key="7">
    <source>
        <dbReference type="Proteomes" id="UP000065807"/>
    </source>
</evidence>
<reference evidence="7" key="2">
    <citation type="journal article" date="2016" name="Int. J. Syst. Evol. Microbiol.">
        <title>Complete genome sequence and cell structure of Limnochorda pilosa, a Gram-negative spore-former within the phylum Firmicutes.</title>
        <authorList>
            <person name="Watanabe M."/>
            <person name="Kojima H."/>
            <person name="Fukui M."/>
        </authorList>
    </citation>
    <scope>NUCLEOTIDE SEQUENCE [LARGE SCALE GENOMIC DNA]</scope>
    <source>
        <strain evidence="7">HC45</strain>
    </source>
</reference>
<proteinExistence type="predicted"/>
<dbReference type="GO" id="GO:0016887">
    <property type="term" value="F:ATP hydrolysis activity"/>
    <property type="evidence" value="ECO:0007669"/>
    <property type="project" value="InterPro"/>
</dbReference>
<dbReference type="EMBL" id="AP014924">
    <property type="protein sequence ID" value="BAS26540.1"/>
    <property type="molecule type" value="Genomic_DNA"/>
</dbReference>
<dbReference type="Gene3D" id="3.40.50.300">
    <property type="entry name" value="P-loop containing nucleotide triphosphate hydrolases"/>
    <property type="match status" value="1"/>
</dbReference>
<keyword evidence="1" id="KW-0813">Transport</keyword>
<dbReference type="RefSeq" id="WP_068134245.1">
    <property type="nucleotide sequence ID" value="NZ_AP014924.1"/>
</dbReference>
<dbReference type="InterPro" id="IPR003439">
    <property type="entry name" value="ABC_transporter-like_ATP-bd"/>
</dbReference>
<name>A0A0K2SHH1_LIMPI</name>
<evidence type="ECO:0000256" key="3">
    <source>
        <dbReference type="ARBA" id="ARBA00022840"/>
    </source>
</evidence>
<dbReference type="InterPro" id="IPR003593">
    <property type="entry name" value="AAA+_ATPase"/>
</dbReference>
<dbReference type="PROSITE" id="PS00211">
    <property type="entry name" value="ABC_TRANSPORTER_1"/>
    <property type="match status" value="1"/>
</dbReference>